<dbReference type="Proteomes" id="UP001549691">
    <property type="component" value="Unassembled WGS sequence"/>
</dbReference>
<protein>
    <recommendedName>
        <fullName evidence="5">Outer membrane protein assembly factor BamE</fullName>
    </recommendedName>
</protein>
<keyword evidence="4" id="KW-1185">Reference proteome</keyword>
<dbReference type="RefSeq" id="WP_354601293.1">
    <property type="nucleotide sequence ID" value="NZ_JBEWZI010000011.1"/>
</dbReference>
<name>A0ABV2TNW0_9RHOO</name>
<feature type="compositionally biased region" description="Low complexity" evidence="1">
    <location>
        <begin position="59"/>
        <end position="72"/>
    </location>
</feature>
<evidence type="ECO:0000256" key="1">
    <source>
        <dbReference type="SAM" id="MobiDB-lite"/>
    </source>
</evidence>
<proteinExistence type="predicted"/>
<keyword evidence="2" id="KW-0732">Signal</keyword>
<feature type="signal peptide" evidence="2">
    <location>
        <begin position="1"/>
        <end position="18"/>
    </location>
</feature>
<feature type="region of interest" description="Disordered" evidence="1">
    <location>
        <begin position="24"/>
        <end position="44"/>
    </location>
</feature>
<feature type="compositionally biased region" description="Low complexity" evidence="1">
    <location>
        <begin position="79"/>
        <end position="93"/>
    </location>
</feature>
<comment type="caution">
    <text evidence="3">The sequence shown here is derived from an EMBL/GenBank/DDBJ whole genome shotgun (WGS) entry which is preliminary data.</text>
</comment>
<reference evidence="3 4" key="1">
    <citation type="submission" date="2024-07" db="EMBL/GenBank/DDBJ databases">
        <title>Uliginosibacterium flavum JJ3220;KACC:17644.</title>
        <authorList>
            <person name="Kim M.K."/>
        </authorList>
    </citation>
    <scope>NUCLEOTIDE SEQUENCE [LARGE SCALE GENOMIC DNA]</scope>
    <source>
        <strain evidence="3 4">KACC:17644</strain>
    </source>
</reference>
<organism evidence="3 4">
    <name type="scientific">Uliginosibacterium flavum</name>
    <dbReference type="NCBI Taxonomy" id="1396831"/>
    <lineage>
        <taxon>Bacteria</taxon>
        <taxon>Pseudomonadati</taxon>
        <taxon>Pseudomonadota</taxon>
        <taxon>Betaproteobacteria</taxon>
        <taxon>Rhodocyclales</taxon>
        <taxon>Zoogloeaceae</taxon>
        <taxon>Uliginosibacterium</taxon>
    </lineage>
</organism>
<gene>
    <name evidence="3" type="ORF">ABXR19_11590</name>
</gene>
<feature type="chain" id="PRO_5046200102" description="Outer membrane protein assembly factor BamE" evidence="2">
    <location>
        <begin position="19"/>
        <end position="233"/>
    </location>
</feature>
<feature type="compositionally biased region" description="Basic and acidic residues" evidence="1">
    <location>
        <begin position="127"/>
        <end position="142"/>
    </location>
</feature>
<dbReference type="EMBL" id="JBEWZI010000011">
    <property type="protein sequence ID" value="MET7014833.1"/>
    <property type="molecule type" value="Genomic_DNA"/>
</dbReference>
<feature type="region of interest" description="Disordered" evidence="1">
    <location>
        <begin position="58"/>
        <end position="142"/>
    </location>
</feature>
<feature type="compositionally biased region" description="Low complexity" evidence="1">
    <location>
        <begin position="29"/>
        <end position="42"/>
    </location>
</feature>
<evidence type="ECO:0000313" key="3">
    <source>
        <dbReference type="EMBL" id="MET7014833.1"/>
    </source>
</evidence>
<sequence>MKTSVCSLILVSAVLLNACGSKGTTQNSEAAPAAKAPAEAAPAPKPVVSCVPFKARAETPPAKTTTKAPTKSAAKKATKTPASTPATAKASPAPSGPINPNADGSCPSGYDRIVTQPEPEAAPAVNSKDDGSPRMVKSRDGSYEGEVYGRPAAGSKLAKLQIGMPQAEVEKLIGRPDDIRGHITGKAFNPFYFGSDAARVEWIYRGHGSVAFDAGHWGGGGVVMMINHDPKIQ</sequence>
<evidence type="ECO:0000256" key="2">
    <source>
        <dbReference type="SAM" id="SignalP"/>
    </source>
</evidence>
<evidence type="ECO:0000313" key="4">
    <source>
        <dbReference type="Proteomes" id="UP001549691"/>
    </source>
</evidence>
<accession>A0ABV2TNW0</accession>
<evidence type="ECO:0008006" key="5">
    <source>
        <dbReference type="Google" id="ProtNLM"/>
    </source>
</evidence>